<evidence type="ECO:0000256" key="1">
    <source>
        <dbReference type="ARBA" id="ARBA00006284"/>
    </source>
</evidence>
<dbReference type="InterPro" id="IPR004381">
    <property type="entry name" value="Glycerate_kinase"/>
</dbReference>
<evidence type="ECO:0000313" key="5">
    <source>
        <dbReference type="EMBL" id="SBN38240.1"/>
    </source>
</evidence>
<dbReference type="Gene3D" id="3.90.1510.10">
    <property type="entry name" value="Glycerate kinase, domain 2"/>
    <property type="match status" value="1"/>
</dbReference>
<protein>
    <submittedName>
        <fullName evidence="5">Glycerate kinase</fullName>
    </submittedName>
</protein>
<gene>
    <name evidence="5" type="ORF">PFR_JS10_597</name>
</gene>
<keyword evidence="2 4" id="KW-0808">Transferase</keyword>
<dbReference type="PANTHER" id="PTHR21599:SF0">
    <property type="entry name" value="GLYCERATE KINASE"/>
    <property type="match status" value="1"/>
</dbReference>
<comment type="similarity">
    <text evidence="1 4">Belongs to the glycerate kinase type-1 family.</text>
</comment>
<dbReference type="Gene3D" id="3.40.50.10350">
    <property type="entry name" value="Glycerate kinase, domain 1"/>
    <property type="match status" value="1"/>
</dbReference>
<dbReference type="NCBIfam" id="TIGR00045">
    <property type="entry name" value="glycerate kinase"/>
    <property type="match status" value="1"/>
</dbReference>
<dbReference type="InterPro" id="IPR018197">
    <property type="entry name" value="Glycerate_kinase_RE-like"/>
</dbReference>
<reference evidence="5" key="1">
    <citation type="submission" date="2016-05" db="EMBL/GenBank/DDBJ databases">
        <authorList>
            <person name="Lavstsen T."/>
            <person name="Jespersen J.S."/>
        </authorList>
    </citation>
    <scope>NUCLEOTIDE SEQUENCE</scope>
    <source>
        <strain evidence="5">PFRJS10</strain>
    </source>
</reference>
<dbReference type="InterPro" id="IPR036129">
    <property type="entry name" value="Glycerate_kinase_sf"/>
</dbReference>
<evidence type="ECO:0000256" key="4">
    <source>
        <dbReference type="PIRNR" id="PIRNR006078"/>
    </source>
</evidence>
<name>A0A2C7ZFD7_9ACTN</name>
<proteinExistence type="inferred from homology"/>
<dbReference type="SUPFAM" id="SSF110738">
    <property type="entry name" value="Glycerate kinase I"/>
    <property type="match status" value="1"/>
</dbReference>
<dbReference type="AlphaFoldDB" id="A0A2C7ZFD7"/>
<organism evidence="5">
    <name type="scientific">Propionibacterium freudenreichii</name>
    <dbReference type="NCBI Taxonomy" id="1744"/>
    <lineage>
        <taxon>Bacteria</taxon>
        <taxon>Bacillati</taxon>
        <taxon>Actinomycetota</taxon>
        <taxon>Actinomycetes</taxon>
        <taxon>Propionibacteriales</taxon>
        <taxon>Propionibacteriaceae</taxon>
        <taxon>Propionibacterium</taxon>
    </lineage>
</organism>
<evidence type="ECO:0000256" key="3">
    <source>
        <dbReference type="ARBA" id="ARBA00022777"/>
    </source>
</evidence>
<dbReference type="PIRSF" id="PIRSF006078">
    <property type="entry name" value="GlxK"/>
    <property type="match status" value="1"/>
</dbReference>
<dbReference type="GO" id="GO:0008887">
    <property type="term" value="F:glycerate kinase activity"/>
    <property type="evidence" value="ECO:0007669"/>
    <property type="project" value="UniProtKB-UniRule"/>
</dbReference>
<dbReference type="Pfam" id="PF02595">
    <property type="entry name" value="Gly_kinase"/>
    <property type="match status" value="1"/>
</dbReference>
<dbReference type="InterPro" id="IPR018193">
    <property type="entry name" value="Glyc_kinase_flavodox-like_fold"/>
</dbReference>
<dbReference type="RefSeq" id="WP_055343404.1">
    <property type="nucleotide sequence ID" value="NZ_CDAC01000003.1"/>
</dbReference>
<dbReference type="PANTHER" id="PTHR21599">
    <property type="entry name" value="GLYCERATE KINASE"/>
    <property type="match status" value="1"/>
</dbReference>
<dbReference type="GO" id="GO:0031388">
    <property type="term" value="P:organic acid phosphorylation"/>
    <property type="evidence" value="ECO:0007669"/>
    <property type="project" value="UniProtKB-UniRule"/>
</dbReference>
<dbReference type="EMBL" id="LT576035">
    <property type="protein sequence ID" value="SBN38240.1"/>
    <property type="molecule type" value="Genomic_DNA"/>
</dbReference>
<sequence>MSRIIISPDSFKGTITGEEAARALRDGWSSVAPDDEILLLPQADGGEGTCDVIANAVPDAEWKSTAEPVTGPDGRPVPGRWIVLPSGEAVVELAIPSGLPLMKVKDPRGAQTRGLGQVLKAAVQAGASKLSIGLGGSASTDGGVGALRELGVHFLTSDGHEIGEGGRGLMELASIDSSQMVAPPAGGVRLLCDVTSPLTGPTGSAAIFGPQKGATPTDVAYLDDALAHLAQVAGGEPDYPGTGAAGGTAYGLMVLWGASIVSGAQEVAKLTGLSEELSHADMAITGEGSFDVSSLAGKAVATIIDAAAQTHTPCAVVAGGFTPEGLAALDARGIARVSLTELAGHASRAMAEPAHFLAQAGAQLAGDFHAH</sequence>
<keyword evidence="3 4" id="KW-0418">Kinase</keyword>
<accession>A0A2C7ZFD7</accession>
<evidence type="ECO:0000256" key="2">
    <source>
        <dbReference type="ARBA" id="ARBA00022679"/>
    </source>
</evidence>